<evidence type="ECO:0000313" key="3">
    <source>
        <dbReference type="Proteomes" id="UP000053464"/>
    </source>
</evidence>
<dbReference type="EMBL" id="LBHB01000001">
    <property type="protein sequence ID" value="KLE35024.1"/>
    <property type="molecule type" value="Genomic_DNA"/>
</dbReference>
<proteinExistence type="predicted"/>
<evidence type="ECO:0000256" key="1">
    <source>
        <dbReference type="SAM" id="Phobius"/>
    </source>
</evidence>
<gene>
    <name evidence="2" type="ORF">AAW00_00540</name>
</gene>
<keyword evidence="1" id="KW-0472">Membrane</keyword>
<dbReference type="Proteomes" id="UP000053464">
    <property type="component" value="Unassembled WGS sequence"/>
</dbReference>
<organism evidence="2 3">
    <name type="scientific">Aurantiacibacter luteus</name>
    <dbReference type="NCBI Taxonomy" id="1581420"/>
    <lineage>
        <taxon>Bacteria</taxon>
        <taxon>Pseudomonadati</taxon>
        <taxon>Pseudomonadota</taxon>
        <taxon>Alphaproteobacteria</taxon>
        <taxon>Sphingomonadales</taxon>
        <taxon>Erythrobacteraceae</taxon>
        <taxon>Aurantiacibacter</taxon>
    </lineage>
</organism>
<sequence length="41" mass="4781">MTPQEKAEFDRRRRQRNLVVGAVLLGFVILFYAITIVRMGD</sequence>
<feature type="transmembrane region" description="Helical" evidence="1">
    <location>
        <begin position="18"/>
        <end position="37"/>
    </location>
</feature>
<dbReference type="RefSeq" id="WP_047002425.1">
    <property type="nucleotide sequence ID" value="NZ_LBHB01000001.1"/>
</dbReference>
<name>A0A0G9MWN1_9SPHN</name>
<evidence type="ECO:0000313" key="2">
    <source>
        <dbReference type="EMBL" id="KLE35024.1"/>
    </source>
</evidence>
<keyword evidence="1" id="KW-1133">Transmembrane helix</keyword>
<protein>
    <submittedName>
        <fullName evidence="2">Cytochrome C oxidase assembly protein</fullName>
    </submittedName>
</protein>
<reference evidence="2 3" key="1">
    <citation type="submission" date="2015-04" db="EMBL/GenBank/DDBJ databases">
        <title>The draft genome sequence of Erythrobacter luteus KA37.</title>
        <authorList>
            <person name="Zhuang L."/>
            <person name="Liu Y."/>
            <person name="Shao Z."/>
        </authorList>
    </citation>
    <scope>NUCLEOTIDE SEQUENCE [LARGE SCALE GENOMIC DNA]</scope>
    <source>
        <strain evidence="2 3">KA37</strain>
    </source>
</reference>
<accession>A0A0G9MWN1</accession>
<dbReference type="PATRIC" id="fig|1581420.6.peg.108"/>
<keyword evidence="3" id="KW-1185">Reference proteome</keyword>
<dbReference type="AlphaFoldDB" id="A0A0G9MWN1"/>
<keyword evidence="1" id="KW-0812">Transmembrane</keyword>
<comment type="caution">
    <text evidence="2">The sequence shown here is derived from an EMBL/GenBank/DDBJ whole genome shotgun (WGS) entry which is preliminary data.</text>
</comment>